<keyword evidence="5 6" id="KW-0472">Membrane</keyword>
<proteinExistence type="predicted"/>
<reference evidence="7 8" key="1">
    <citation type="submission" date="2023-10" db="EMBL/GenBank/DDBJ databases">
        <title>Sorlinia euscelidii gen. nov., sp. nov., an acetic acid bacteria isolated from the gut of Euscelidius variegatus emitter.</title>
        <authorList>
            <person name="Michoud G."/>
            <person name="Marasco R."/>
            <person name="Seferji K."/>
            <person name="Gonella E."/>
            <person name="Garuglieri E."/>
            <person name="Alma A."/>
            <person name="Mapelli F."/>
            <person name="Borin S."/>
            <person name="Daffonchio D."/>
            <person name="Crotti E."/>
        </authorList>
    </citation>
    <scope>NUCLEOTIDE SEQUENCE [LARGE SCALE GENOMIC DNA]</scope>
    <source>
        <strain evidence="7 8">EV16P</strain>
    </source>
</reference>
<evidence type="ECO:0000256" key="4">
    <source>
        <dbReference type="ARBA" id="ARBA00022989"/>
    </source>
</evidence>
<evidence type="ECO:0000256" key="3">
    <source>
        <dbReference type="ARBA" id="ARBA00022692"/>
    </source>
</evidence>
<dbReference type="NCBIfam" id="TIGR03476">
    <property type="entry name" value="HpnL"/>
    <property type="match status" value="1"/>
</dbReference>
<dbReference type="InterPro" id="IPR022791">
    <property type="entry name" value="L-PG_synthase/AglD"/>
</dbReference>
<evidence type="ECO:0000313" key="7">
    <source>
        <dbReference type="EMBL" id="MEE8657724.1"/>
    </source>
</evidence>
<name>A0ABU7TYZ3_9PROT</name>
<feature type="transmembrane region" description="Helical" evidence="6">
    <location>
        <begin position="221"/>
        <end position="243"/>
    </location>
</feature>
<comment type="subcellular location">
    <subcellularLocation>
        <location evidence="1">Cell membrane</location>
        <topology evidence="1">Multi-pass membrane protein</topology>
    </subcellularLocation>
</comment>
<keyword evidence="4 6" id="KW-1133">Transmembrane helix</keyword>
<evidence type="ECO:0000256" key="6">
    <source>
        <dbReference type="SAM" id="Phobius"/>
    </source>
</evidence>
<keyword evidence="3 6" id="KW-0812">Transmembrane</keyword>
<evidence type="ECO:0000256" key="5">
    <source>
        <dbReference type="ARBA" id="ARBA00023136"/>
    </source>
</evidence>
<evidence type="ECO:0000256" key="2">
    <source>
        <dbReference type="ARBA" id="ARBA00022475"/>
    </source>
</evidence>
<feature type="transmembrane region" description="Helical" evidence="6">
    <location>
        <begin position="37"/>
        <end position="61"/>
    </location>
</feature>
<keyword evidence="2" id="KW-1003">Cell membrane</keyword>
<evidence type="ECO:0000313" key="8">
    <source>
        <dbReference type="Proteomes" id="UP001312908"/>
    </source>
</evidence>
<dbReference type="Pfam" id="PF03706">
    <property type="entry name" value="LPG_synthase_TM"/>
    <property type="match status" value="1"/>
</dbReference>
<organism evidence="7 8">
    <name type="scientific">Sorlinia euscelidii</name>
    <dbReference type="NCBI Taxonomy" id="3081148"/>
    <lineage>
        <taxon>Bacteria</taxon>
        <taxon>Pseudomonadati</taxon>
        <taxon>Pseudomonadota</taxon>
        <taxon>Alphaproteobacteria</taxon>
        <taxon>Acetobacterales</taxon>
        <taxon>Acetobacteraceae</taxon>
        <taxon>Sorlinia</taxon>
    </lineage>
</organism>
<feature type="transmembrane region" description="Helical" evidence="6">
    <location>
        <begin position="250"/>
        <end position="276"/>
    </location>
</feature>
<feature type="transmembrane region" description="Helical" evidence="6">
    <location>
        <begin position="282"/>
        <end position="303"/>
    </location>
</feature>
<keyword evidence="8" id="KW-1185">Reference proteome</keyword>
<comment type="caution">
    <text evidence="7">The sequence shown here is derived from an EMBL/GenBank/DDBJ whole genome shotgun (WGS) entry which is preliminary data.</text>
</comment>
<feature type="transmembrane region" description="Helical" evidence="6">
    <location>
        <begin position="152"/>
        <end position="172"/>
    </location>
</feature>
<dbReference type="Proteomes" id="UP001312908">
    <property type="component" value="Unassembled WGS sequence"/>
</dbReference>
<sequence length="341" mass="36023">MKTISSLFFLLGVAVITVIMAKLGVRPILDAFAHLGAWGFVEIVLAQLAVNVFLGVAWYAACPQLGLGRAIGARAVRDAVGNCLPFSQLGGMIVGVRATCKKRPARSRKPPIGLAEAAATNIVDITTEVLGQIAFVLLAVLCLTRHSGAAQFTVPALIGISIIAFGVAGFIWTQHKGGALLRRLGLALSNHITHSWGALINDNIHQFQSYLEALWARPGRVALSAFLHLLAWVGGAGITYLALHLLGAPISFIAAIAIEGIVCGIMSASFVVPAALGVQEAAYIALGLLVGVSADNGVVISLLRRGRDLAIGIPVIIIWQIYEWRSLRNLHADDAQLSTEP</sequence>
<evidence type="ECO:0000256" key="1">
    <source>
        <dbReference type="ARBA" id="ARBA00004651"/>
    </source>
</evidence>
<dbReference type="RefSeq" id="WP_394818732.1">
    <property type="nucleotide sequence ID" value="NZ_JAWJZY010000001.1"/>
</dbReference>
<accession>A0ABU7TYZ3</accession>
<protein>
    <submittedName>
        <fullName evidence="7">HpnL family protein</fullName>
    </submittedName>
</protein>
<dbReference type="EMBL" id="JAWJZY010000001">
    <property type="protein sequence ID" value="MEE8657724.1"/>
    <property type="molecule type" value="Genomic_DNA"/>
</dbReference>
<gene>
    <name evidence="7" type="primary">hpnL</name>
    <name evidence="7" type="ORF">DOFOFD_01675</name>
</gene>